<dbReference type="eggNOG" id="COG0769">
    <property type="taxonomic scope" value="Bacteria"/>
</dbReference>
<comment type="caution">
    <text evidence="2">Lacks conserved residue(s) required for the propagation of feature annotation.</text>
</comment>
<feature type="short sequence motif" description="Meso-diaminopimelate recognition motif" evidence="2">
    <location>
        <begin position="379"/>
        <end position="382"/>
    </location>
</feature>
<keyword evidence="2 3" id="KW-0131">Cell cycle</keyword>
<dbReference type="HAMAP" id="MF_00208">
    <property type="entry name" value="MurE"/>
    <property type="match status" value="1"/>
</dbReference>
<organism evidence="6 7">
    <name type="scientific">Hippea maritima (strain ATCC 700847 / DSM 10411 / MH2)</name>
    <dbReference type="NCBI Taxonomy" id="760142"/>
    <lineage>
        <taxon>Bacteria</taxon>
        <taxon>Pseudomonadati</taxon>
        <taxon>Campylobacterota</taxon>
        <taxon>Desulfurellia</taxon>
        <taxon>Desulfurellales</taxon>
        <taxon>Hippeaceae</taxon>
        <taxon>Hippea</taxon>
    </lineage>
</organism>
<comment type="similarity">
    <text evidence="1 2">Belongs to the MurCDEF family. MurE subfamily.</text>
</comment>
<dbReference type="Gene3D" id="3.90.190.20">
    <property type="entry name" value="Mur ligase, C-terminal domain"/>
    <property type="match status" value="1"/>
</dbReference>
<dbReference type="FunCoup" id="F2LTV4">
    <property type="interactions" value="481"/>
</dbReference>
<dbReference type="STRING" id="760142.Hipma_1524"/>
<feature type="binding site" evidence="2">
    <location>
        <begin position="379"/>
        <end position="382"/>
    </location>
    <ligand>
        <name>meso-2,6-diaminopimelate</name>
        <dbReference type="ChEBI" id="CHEBI:57791"/>
    </ligand>
</feature>
<evidence type="ECO:0000313" key="6">
    <source>
        <dbReference type="EMBL" id="AEA34480.1"/>
    </source>
</evidence>
<feature type="domain" description="Mur ligase C-terminal" evidence="4">
    <location>
        <begin position="307"/>
        <end position="432"/>
    </location>
</feature>
<feature type="binding site" evidence="2">
    <location>
        <position position="162"/>
    </location>
    <ligand>
        <name>UDP-N-acetyl-alpha-D-muramoyl-L-alanyl-D-glutamate</name>
        <dbReference type="ChEBI" id="CHEBI:83900"/>
    </ligand>
</feature>
<keyword evidence="7" id="KW-1185">Reference proteome</keyword>
<keyword evidence="2 3" id="KW-0961">Cell wall biogenesis/degradation</keyword>
<proteinExistence type="inferred from homology"/>
<feature type="binding site" evidence="2">
    <location>
        <position position="430"/>
    </location>
    <ligand>
        <name>meso-2,6-diaminopimelate</name>
        <dbReference type="ChEBI" id="CHEBI:57791"/>
    </ligand>
</feature>
<feature type="binding site" evidence="2">
    <location>
        <begin position="135"/>
        <end position="136"/>
    </location>
    <ligand>
        <name>UDP-N-acetyl-alpha-D-muramoyl-L-alanyl-D-glutamate</name>
        <dbReference type="ChEBI" id="CHEBI:83900"/>
    </ligand>
</feature>
<evidence type="ECO:0000313" key="7">
    <source>
        <dbReference type="Proteomes" id="UP000008139"/>
    </source>
</evidence>
<dbReference type="NCBIfam" id="NF001126">
    <property type="entry name" value="PRK00139.1-4"/>
    <property type="match status" value="1"/>
</dbReference>
<feature type="binding site" evidence="2">
    <location>
        <begin position="97"/>
        <end position="103"/>
    </location>
    <ligand>
        <name>ATP</name>
        <dbReference type="ChEBI" id="CHEBI:30616"/>
    </ligand>
</feature>
<dbReference type="PANTHER" id="PTHR23135:SF4">
    <property type="entry name" value="UDP-N-ACETYLMURAMOYL-L-ALANYL-D-GLUTAMATE--2,6-DIAMINOPIMELATE LIGASE MURE HOMOLOG, CHLOROPLASTIC"/>
    <property type="match status" value="1"/>
</dbReference>
<dbReference type="Proteomes" id="UP000008139">
    <property type="component" value="Chromosome"/>
</dbReference>
<dbReference type="EC" id="6.3.2.13" evidence="2"/>
<keyword evidence="2 3" id="KW-0133">Cell shape</keyword>
<keyword evidence="2" id="KW-0460">Magnesium</keyword>
<keyword evidence="2 6" id="KW-0436">Ligase</keyword>
<dbReference type="GO" id="GO:0008765">
    <property type="term" value="F:UDP-N-acetylmuramoylalanyl-D-glutamate-2,6-diaminopimelate ligase activity"/>
    <property type="evidence" value="ECO:0007669"/>
    <property type="project" value="UniProtKB-UniRule"/>
</dbReference>
<feature type="binding site" evidence="2">
    <location>
        <position position="355"/>
    </location>
    <ligand>
        <name>meso-2,6-diaminopimelate</name>
        <dbReference type="ChEBI" id="CHEBI:57791"/>
    </ligand>
</feature>
<dbReference type="Pfam" id="PF02875">
    <property type="entry name" value="Mur_ligase_C"/>
    <property type="match status" value="1"/>
</dbReference>
<dbReference type="InterPro" id="IPR013221">
    <property type="entry name" value="Mur_ligase_cen"/>
</dbReference>
<gene>
    <name evidence="2" type="primary">murE</name>
    <name evidence="6" type="ordered locus">Hipma_1524</name>
</gene>
<evidence type="ECO:0000259" key="4">
    <source>
        <dbReference type="Pfam" id="PF02875"/>
    </source>
</evidence>
<feature type="binding site" evidence="2">
    <location>
        <position position="19"/>
    </location>
    <ligand>
        <name>UDP-N-acetyl-alpha-D-muramoyl-L-alanyl-D-glutamate</name>
        <dbReference type="ChEBI" id="CHEBI:83900"/>
    </ligand>
</feature>
<evidence type="ECO:0000256" key="2">
    <source>
        <dbReference type="HAMAP-Rule" id="MF_00208"/>
    </source>
</evidence>
<dbReference type="RefSeq" id="WP_013682509.1">
    <property type="nucleotide sequence ID" value="NC_015318.1"/>
</dbReference>
<dbReference type="InParanoid" id="F2LTV4"/>
<dbReference type="SUPFAM" id="SSF53623">
    <property type="entry name" value="MurD-like peptide ligases, catalytic domain"/>
    <property type="match status" value="1"/>
</dbReference>
<dbReference type="PANTHER" id="PTHR23135">
    <property type="entry name" value="MUR LIGASE FAMILY MEMBER"/>
    <property type="match status" value="1"/>
</dbReference>
<reference evidence="6 7" key="1">
    <citation type="journal article" date="2011" name="Stand. Genomic Sci.">
        <title>Complete genome sequence of the thermophilic sulfur-reducer Hippea maritima type strain (MH(2)).</title>
        <authorList>
            <person name="Huntemann M."/>
            <person name="Lu M."/>
            <person name="Nolan M."/>
            <person name="Lapidus A."/>
            <person name="Lucas S."/>
            <person name="Hammon N."/>
            <person name="Deshpande S."/>
            <person name="Cheng J.F."/>
            <person name="Tapia R."/>
            <person name="Han C."/>
            <person name="Goodwin L."/>
            <person name="Pitluck S."/>
            <person name="Liolios K."/>
            <person name="Pagani I."/>
            <person name="Ivanova N."/>
            <person name="Ovchinikova G."/>
            <person name="Pati A."/>
            <person name="Chen A."/>
            <person name="Palaniappan K."/>
            <person name="Land M."/>
            <person name="Hauser L."/>
            <person name="Jeffries C.D."/>
            <person name="Detter J.C."/>
            <person name="Brambilla E.M."/>
            <person name="Rohde M."/>
            <person name="Spring S."/>
            <person name="Goker M."/>
            <person name="Woyke T."/>
            <person name="Bristow J."/>
            <person name="Eisen J.A."/>
            <person name="Markowitz V."/>
            <person name="Hugenholtz P."/>
            <person name="Kyrpides N.C."/>
            <person name="Klenk H.P."/>
            <person name="Mavromatis K."/>
        </authorList>
    </citation>
    <scope>NUCLEOTIDE SEQUENCE [LARGE SCALE GENOMIC DNA]</scope>
    <source>
        <strain evidence="7">ATCC 700847 / DSM 10411 / MH2</strain>
    </source>
</reference>
<evidence type="ECO:0000259" key="5">
    <source>
        <dbReference type="Pfam" id="PF08245"/>
    </source>
</evidence>
<name>F2LTV4_HIPMA</name>
<evidence type="ECO:0000256" key="3">
    <source>
        <dbReference type="RuleBase" id="RU004135"/>
    </source>
</evidence>
<dbReference type="GO" id="GO:0051301">
    <property type="term" value="P:cell division"/>
    <property type="evidence" value="ECO:0007669"/>
    <property type="project" value="UniProtKB-KW"/>
</dbReference>
<feature type="modified residue" description="N6-carboxylysine" evidence="2">
    <location>
        <position position="202"/>
    </location>
</feature>
<dbReference type="Gene3D" id="3.40.1390.10">
    <property type="entry name" value="MurE/MurF, N-terminal domain"/>
    <property type="match status" value="1"/>
</dbReference>
<dbReference type="GO" id="GO:0005737">
    <property type="term" value="C:cytoplasm"/>
    <property type="evidence" value="ECO:0007669"/>
    <property type="project" value="UniProtKB-SubCell"/>
</dbReference>
<dbReference type="SUPFAM" id="SSF63418">
    <property type="entry name" value="MurE/MurF N-terminal domain"/>
    <property type="match status" value="1"/>
</dbReference>
<dbReference type="GO" id="GO:0005524">
    <property type="term" value="F:ATP binding"/>
    <property type="evidence" value="ECO:0007669"/>
    <property type="project" value="UniProtKB-UniRule"/>
</dbReference>
<dbReference type="InterPro" id="IPR004101">
    <property type="entry name" value="Mur_ligase_C"/>
</dbReference>
<keyword evidence="2" id="KW-0963">Cytoplasm</keyword>
<keyword evidence="2 3" id="KW-0132">Cell division</keyword>
<dbReference type="OrthoDB" id="9800958at2"/>
<dbReference type="HOGENOM" id="CLU_022291_2_0_7"/>
<dbReference type="InterPro" id="IPR035911">
    <property type="entry name" value="MurE/MurF_N"/>
</dbReference>
<keyword evidence="2 3" id="KW-0573">Peptidoglycan synthesis</keyword>
<accession>F2LTV4</accession>
<dbReference type="SUPFAM" id="SSF53244">
    <property type="entry name" value="MurD-like peptide ligases, peptide-binding domain"/>
    <property type="match status" value="1"/>
</dbReference>
<keyword evidence="2" id="KW-0067">ATP-binding</keyword>
<keyword evidence="2" id="KW-0547">Nucleotide-binding</keyword>
<dbReference type="Pfam" id="PF08245">
    <property type="entry name" value="Mur_ligase_M"/>
    <property type="match status" value="1"/>
</dbReference>
<comment type="catalytic activity">
    <reaction evidence="2">
        <text>UDP-N-acetyl-alpha-D-muramoyl-L-alanyl-D-glutamate + meso-2,6-diaminopimelate + ATP = UDP-N-acetyl-alpha-D-muramoyl-L-alanyl-gamma-D-glutamyl-meso-2,6-diaminopimelate + ADP + phosphate + H(+)</text>
        <dbReference type="Rhea" id="RHEA:23676"/>
        <dbReference type="ChEBI" id="CHEBI:15378"/>
        <dbReference type="ChEBI" id="CHEBI:30616"/>
        <dbReference type="ChEBI" id="CHEBI:43474"/>
        <dbReference type="ChEBI" id="CHEBI:57791"/>
        <dbReference type="ChEBI" id="CHEBI:83900"/>
        <dbReference type="ChEBI" id="CHEBI:83905"/>
        <dbReference type="ChEBI" id="CHEBI:456216"/>
        <dbReference type="EC" id="6.3.2.13"/>
    </reaction>
</comment>
<dbReference type="KEGG" id="hmr:Hipma_1524"/>
<comment type="subcellular location">
    <subcellularLocation>
        <location evidence="2 3">Cytoplasm</location>
    </subcellularLocation>
</comment>
<comment type="cofactor">
    <cofactor evidence="2">
        <name>Mg(2+)</name>
        <dbReference type="ChEBI" id="CHEBI:18420"/>
    </cofactor>
</comment>
<comment type="pathway">
    <text evidence="2 3">Cell wall biogenesis; peptidoglycan biosynthesis.</text>
</comment>
<feature type="domain" description="Mur ligase central" evidence="5">
    <location>
        <begin position="95"/>
        <end position="285"/>
    </location>
</feature>
<dbReference type="InterPro" id="IPR036565">
    <property type="entry name" value="Mur-like_cat_sf"/>
</dbReference>
<dbReference type="UniPathway" id="UPA00219"/>
<evidence type="ECO:0000256" key="1">
    <source>
        <dbReference type="ARBA" id="ARBA00005898"/>
    </source>
</evidence>
<feature type="binding site" evidence="2">
    <location>
        <position position="170"/>
    </location>
    <ligand>
        <name>UDP-N-acetyl-alpha-D-muramoyl-L-alanyl-D-glutamate</name>
        <dbReference type="ChEBI" id="CHEBI:83900"/>
    </ligand>
</feature>
<comment type="function">
    <text evidence="2">Catalyzes the addition of meso-diaminopimelic acid to the nucleotide precursor UDP-N-acetylmuramoyl-L-alanyl-D-glutamate (UMAG) in the biosynthesis of bacterial cell-wall peptidoglycan.</text>
</comment>
<sequence length="459" mass="51824">MECLKRIEEFRPVDMVYDSREVSEGFVFFAIKGTKVDANRFVPNILAKFKRVLVVSENGFDDERCIKVDDVRKCMGLAADHFFNHPSKKLKVVGITGTNGKTTTTYLLRSIFDNSEIIGTTGWTLKDERFKLNNTTPESLDLHRILNRMAMANSEYCFTEVSSHALSFNRIEGVDFALKVFTNISQDHLDFYDNLENYAKTKLSFFERLKPKVVNADDSYGRMLIDAATISYGFSDFAFIKPIVYEYSLDGIKAKLNVARRTISITSPLIGDYNLYNIMAALGVALFFGVDFARIEEGIAKSKGAPGRLEFFQKDGAYAVVDYAHTDDAMRNVLEALNKIKKGRIITVFGAGGDRDRTKRPKMGSIAESLSDVVVVTSDNPRSEEPLAIIDDILEGISDRDRVIVEPDRFEAIKKALGMAEKGDLVTILGKGHEDYQILKDKTIHFDDREVVRRLWNLD</sequence>
<dbReference type="EMBL" id="CP002606">
    <property type="protein sequence ID" value="AEA34480.1"/>
    <property type="molecule type" value="Genomic_DNA"/>
</dbReference>
<dbReference type="GO" id="GO:0008360">
    <property type="term" value="P:regulation of cell shape"/>
    <property type="evidence" value="ECO:0007669"/>
    <property type="project" value="UniProtKB-KW"/>
</dbReference>
<dbReference type="AlphaFoldDB" id="F2LTV4"/>
<dbReference type="InterPro" id="IPR005761">
    <property type="entry name" value="UDP-N-AcMur-Glu-dNH2Pim_ligase"/>
</dbReference>
<dbReference type="Gene3D" id="3.40.1190.10">
    <property type="entry name" value="Mur-like, catalytic domain"/>
    <property type="match status" value="1"/>
</dbReference>
<dbReference type="NCBIfam" id="TIGR01085">
    <property type="entry name" value="murE"/>
    <property type="match status" value="1"/>
</dbReference>
<comment type="PTM">
    <text evidence="2">Carboxylation is probably crucial for Mg(2+) binding and, consequently, for the gamma-phosphate positioning of ATP.</text>
</comment>
<reference evidence="7" key="2">
    <citation type="submission" date="2011-03" db="EMBL/GenBank/DDBJ databases">
        <title>The complete genome of Hippea maritima DSM 10411.</title>
        <authorList>
            <consortium name="US DOE Joint Genome Institute (JGI-PGF)"/>
            <person name="Lucas S."/>
            <person name="Copeland A."/>
            <person name="Lapidus A."/>
            <person name="Bruce D."/>
            <person name="Goodwin L."/>
            <person name="Pitluck S."/>
            <person name="Peters L."/>
            <person name="Kyrpides N."/>
            <person name="Mavromatis K."/>
            <person name="Pagani I."/>
            <person name="Ivanova N."/>
            <person name="Mikhailova N."/>
            <person name="Lu M."/>
            <person name="Detter J.C."/>
            <person name="Tapia R."/>
            <person name="Han C."/>
            <person name="Land M."/>
            <person name="Hauser L."/>
            <person name="Markowitz V."/>
            <person name="Cheng J.-F."/>
            <person name="Hugenholtz P."/>
            <person name="Woyke T."/>
            <person name="Wu D."/>
            <person name="Spring S."/>
            <person name="Schroeder M."/>
            <person name="Brambilla E."/>
            <person name="Klenk H.-P."/>
            <person name="Eisen J.A."/>
        </authorList>
    </citation>
    <scope>NUCLEOTIDE SEQUENCE [LARGE SCALE GENOMIC DNA]</scope>
    <source>
        <strain evidence="7">ATCC 700847 / DSM 10411 / MH2</strain>
    </source>
</reference>
<dbReference type="GO" id="GO:0071555">
    <property type="term" value="P:cell wall organization"/>
    <property type="evidence" value="ECO:0007669"/>
    <property type="project" value="UniProtKB-KW"/>
</dbReference>
<feature type="binding site" evidence="2">
    <location>
        <position position="434"/>
    </location>
    <ligand>
        <name>meso-2,6-diaminopimelate</name>
        <dbReference type="ChEBI" id="CHEBI:57791"/>
    </ligand>
</feature>
<dbReference type="GO" id="GO:0000287">
    <property type="term" value="F:magnesium ion binding"/>
    <property type="evidence" value="ECO:0007669"/>
    <property type="project" value="UniProtKB-UniRule"/>
</dbReference>
<dbReference type="GO" id="GO:0009252">
    <property type="term" value="P:peptidoglycan biosynthetic process"/>
    <property type="evidence" value="ECO:0007669"/>
    <property type="project" value="UniProtKB-UniRule"/>
</dbReference>
<feature type="binding site" evidence="2">
    <location>
        <position position="134"/>
    </location>
    <ligand>
        <name>UDP-N-acetyl-alpha-D-muramoyl-L-alanyl-D-glutamate</name>
        <dbReference type="ChEBI" id="CHEBI:83900"/>
    </ligand>
</feature>
<dbReference type="InterPro" id="IPR036615">
    <property type="entry name" value="Mur_ligase_C_dom_sf"/>
</dbReference>
<protein>
    <recommendedName>
        <fullName evidence="2">UDP-N-acetylmuramoyl-L-alanyl-D-glutamate--2,6-diaminopimelate ligase</fullName>
        <ecNumber evidence="2">6.3.2.13</ecNumber>
    </recommendedName>
    <alternativeName>
        <fullName evidence="2">Meso-A2pm-adding enzyme</fullName>
    </alternativeName>
    <alternativeName>
        <fullName evidence="2">Meso-diaminopimelate-adding enzyme</fullName>
    </alternativeName>
    <alternativeName>
        <fullName evidence="2">UDP-MurNAc-L-Ala-D-Glu:meso-diaminopimelate ligase</fullName>
    </alternativeName>
    <alternativeName>
        <fullName evidence="2">UDP-MurNAc-tripeptide synthetase</fullName>
    </alternativeName>
    <alternativeName>
        <fullName evidence="2">UDP-N-acetylmuramyl-tripeptide synthetase</fullName>
    </alternativeName>
</protein>